<name>A0AAN6VGD7_9PEZI</name>
<keyword evidence="1" id="KW-1133">Transmembrane helix</keyword>
<reference evidence="2" key="1">
    <citation type="journal article" date="2023" name="Mol. Phylogenet. Evol.">
        <title>Genome-scale phylogeny and comparative genomics of the fungal order Sordariales.</title>
        <authorList>
            <person name="Hensen N."/>
            <person name="Bonometti L."/>
            <person name="Westerberg I."/>
            <person name="Brannstrom I.O."/>
            <person name="Guillou S."/>
            <person name="Cros-Aarteil S."/>
            <person name="Calhoun S."/>
            <person name="Haridas S."/>
            <person name="Kuo A."/>
            <person name="Mondo S."/>
            <person name="Pangilinan J."/>
            <person name="Riley R."/>
            <person name="LaButti K."/>
            <person name="Andreopoulos B."/>
            <person name="Lipzen A."/>
            <person name="Chen C."/>
            <person name="Yan M."/>
            <person name="Daum C."/>
            <person name="Ng V."/>
            <person name="Clum A."/>
            <person name="Steindorff A."/>
            <person name="Ohm R.A."/>
            <person name="Martin F."/>
            <person name="Silar P."/>
            <person name="Natvig D.O."/>
            <person name="Lalanne C."/>
            <person name="Gautier V."/>
            <person name="Ament-Velasquez S.L."/>
            <person name="Kruys A."/>
            <person name="Hutchinson M.I."/>
            <person name="Powell A.J."/>
            <person name="Barry K."/>
            <person name="Miller A.N."/>
            <person name="Grigoriev I.V."/>
            <person name="Debuchy R."/>
            <person name="Gladieux P."/>
            <person name="Hiltunen Thoren M."/>
            <person name="Johannesson H."/>
        </authorList>
    </citation>
    <scope>NUCLEOTIDE SEQUENCE</scope>
    <source>
        <strain evidence="2">CBS 538.74</strain>
    </source>
</reference>
<proteinExistence type="predicted"/>
<accession>A0AAN6VGD7</accession>
<feature type="transmembrane region" description="Helical" evidence="1">
    <location>
        <begin position="12"/>
        <end position="35"/>
    </location>
</feature>
<dbReference type="EMBL" id="MU857050">
    <property type="protein sequence ID" value="KAK4150794.1"/>
    <property type="molecule type" value="Genomic_DNA"/>
</dbReference>
<keyword evidence="1" id="KW-0472">Membrane</keyword>
<organism evidence="2 3">
    <name type="scientific">Chaetomidium leptoderma</name>
    <dbReference type="NCBI Taxonomy" id="669021"/>
    <lineage>
        <taxon>Eukaryota</taxon>
        <taxon>Fungi</taxon>
        <taxon>Dikarya</taxon>
        <taxon>Ascomycota</taxon>
        <taxon>Pezizomycotina</taxon>
        <taxon>Sordariomycetes</taxon>
        <taxon>Sordariomycetidae</taxon>
        <taxon>Sordariales</taxon>
        <taxon>Chaetomiaceae</taxon>
        <taxon>Chaetomidium</taxon>
    </lineage>
</organism>
<dbReference type="AlphaFoldDB" id="A0AAN6VGD7"/>
<evidence type="ECO:0000256" key="1">
    <source>
        <dbReference type="SAM" id="Phobius"/>
    </source>
</evidence>
<evidence type="ECO:0000313" key="3">
    <source>
        <dbReference type="Proteomes" id="UP001302745"/>
    </source>
</evidence>
<reference evidence="2" key="2">
    <citation type="submission" date="2023-05" db="EMBL/GenBank/DDBJ databases">
        <authorList>
            <consortium name="Lawrence Berkeley National Laboratory"/>
            <person name="Steindorff A."/>
            <person name="Hensen N."/>
            <person name="Bonometti L."/>
            <person name="Westerberg I."/>
            <person name="Brannstrom I.O."/>
            <person name="Guillou S."/>
            <person name="Cros-Aarteil S."/>
            <person name="Calhoun S."/>
            <person name="Haridas S."/>
            <person name="Kuo A."/>
            <person name="Mondo S."/>
            <person name="Pangilinan J."/>
            <person name="Riley R."/>
            <person name="Labutti K."/>
            <person name="Andreopoulos B."/>
            <person name="Lipzen A."/>
            <person name="Chen C."/>
            <person name="Yanf M."/>
            <person name="Daum C."/>
            <person name="Ng V."/>
            <person name="Clum A."/>
            <person name="Ohm R."/>
            <person name="Martin F."/>
            <person name="Silar P."/>
            <person name="Natvig D."/>
            <person name="Lalanne C."/>
            <person name="Gautier V."/>
            <person name="Ament-Velasquez S.L."/>
            <person name="Kruys A."/>
            <person name="Hutchinson M.I."/>
            <person name="Powell A.J."/>
            <person name="Barry K."/>
            <person name="Miller A.N."/>
            <person name="Grigoriev I.V."/>
            <person name="Debuchy R."/>
            <person name="Gladieux P."/>
            <person name="Thoren M.H."/>
            <person name="Johannesson H."/>
        </authorList>
    </citation>
    <scope>NUCLEOTIDE SEQUENCE</scope>
    <source>
        <strain evidence="2">CBS 538.74</strain>
    </source>
</reference>
<gene>
    <name evidence="2" type="ORF">C8A00DRAFT_36582</name>
</gene>
<keyword evidence="1" id="KW-0812">Transmembrane</keyword>
<evidence type="ECO:0000313" key="2">
    <source>
        <dbReference type="EMBL" id="KAK4150794.1"/>
    </source>
</evidence>
<dbReference type="Proteomes" id="UP001302745">
    <property type="component" value="Unassembled WGS sequence"/>
</dbReference>
<feature type="transmembrane region" description="Helical" evidence="1">
    <location>
        <begin position="82"/>
        <end position="103"/>
    </location>
</feature>
<keyword evidence="3" id="KW-1185">Reference proteome</keyword>
<comment type="caution">
    <text evidence="2">The sequence shown here is derived from an EMBL/GenBank/DDBJ whole genome shotgun (WGS) entry which is preliminary data.</text>
</comment>
<protein>
    <submittedName>
        <fullName evidence="2">Uncharacterized protein</fullName>
    </submittedName>
</protein>
<feature type="transmembrane region" description="Helical" evidence="1">
    <location>
        <begin position="41"/>
        <end position="61"/>
    </location>
</feature>
<sequence length="145" mass="15744">MARPRFPAPYAILHLGLRFISVGLCIATLASASYASSRAGYGTGLVGAFIASIFAMLVDLAEISALTDPARVVRRCSEHAMVYLEMLTVAICGVLPVMVVLAYQSLQHPGCGPHRPENECEDERRRRGEVQVYVTLAWILPEALA</sequence>